<dbReference type="RefSeq" id="WP_115412663.1">
    <property type="nucleotide sequence ID" value="NZ_CP031356.1"/>
</dbReference>
<dbReference type="InterPro" id="IPR009200">
    <property type="entry name" value="DUF1269_membrane"/>
</dbReference>
<reference evidence="3 5" key="2">
    <citation type="submission" date="2018-08" db="EMBL/GenBank/DDBJ databases">
        <title>Brachybacterium saurashtrense DSM 23186.</title>
        <authorList>
            <person name="Li Y."/>
        </authorList>
    </citation>
    <scope>NUCLEOTIDE SEQUENCE [LARGE SCALE GENOMIC DNA]</scope>
    <source>
        <strain evidence="3 5">DSM 23186</strain>
    </source>
</reference>
<keyword evidence="1" id="KW-0472">Membrane</keyword>
<dbReference type="EMBL" id="QSWH01000006">
    <property type="protein sequence ID" value="RRR21595.1"/>
    <property type="molecule type" value="Genomic_DNA"/>
</dbReference>
<feature type="transmembrane region" description="Helical" evidence="1">
    <location>
        <begin position="68"/>
        <end position="89"/>
    </location>
</feature>
<dbReference type="Proteomes" id="UP000282185">
    <property type="component" value="Unassembled WGS sequence"/>
</dbReference>
<evidence type="ECO:0000313" key="2">
    <source>
        <dbReference type="EMBL" id="AXK44911.1"/>
    </source>
</evidence>
<gene>
    <name evidence="2" type="ORF">DWV08_04305</name>
    <name evidence="3" type="ORF">DXU92_12880</name>
</gene>
<dbReference type="AlphaFoldDB" id="A0A345YLV9"/>
<proteinExistence type="predicted"/>
<accession>A0A345YLV9</accession>
<organism evidence="3 5">
    <name type="scientific">Brachybacterium saurashtrense</name>
    <dbReference type="NCBI Taxonomy" id="556288"/>
    <lineage>
        <taxon>Bacteria</taxon>
        <taxon>Bacillati</taxon>
        <taxon>Actinomycetota</taxon>
        <taxon>Actinomycetes</taxon>
        <taxon>Micrococcales</taxon>
        <taxon>Dermabacteraceae</taxon>
        <taxon>Brachybacterium</taxon>
    </lineage>
</organism>
<dbReference type="EMBL" id="CP031356">
    <property type="protein sequence ID" value="AXK44911.1"/>
    <property type="molecule type" value="Genomic_DNA"/>
</dbReference>
<sequence>MAQATLTVWKFGTPGGAEDASSTLKELAKQNLITIHDAAYVTWAPDKKKPKTHQLNSVVGRGALGGTFWGLLFGLIFFVPLLGAAVGAATGALAGTLTDAGIDDSFINQVRDQVTPGTSALFLMSSDAVIDKVKDELAGHDPDELIFTNLSGEQEAALRQVFAQD</sequence>
<name>A0A345YLV9_9MICO</name>
<keyword evidence="4" id="KW-1185">Reference proteome</keyword>
<evidence type="ECO:0000313" key="4">
    <source>
        <dbReference type="Proteomes" id="UP000254236"/>
    </source>
</evidence>
<evidence type="ECO:0000313" key="5">
    <source>
        <dbReference type="Proteomes" id="UP000282185"/>
    </source>
</evidence>
<keyword evidence="1" id="KW-0812">Transmembrane</keyword>
<dbReference type="Proteomes" id="UP000254236">
    <property type="component" value="Chromosome"/>
</dbReference>
<dbReference type="OrthoDB" id="5244321at2"/>
<keyword evidence="1" id="KW-1133">Transmembrane helix</keyword>
<dbReference type="Pfam" id="PF06897">
    <property type="entry name" value="DUF1269"/>
    <property type="match status" value="1"/>
</dbReference>
<protein>
    <submittedName>
        <fullName evidence="3">DUF1269 domain-containing protein</fullName>
    </submittedName>
</protein>
<reference evidence="2 4" key="1">
    <citation type="submission" date="2018-07" db="EMBL/GenBank/DDBJ databases">
        <title>Brachybacterium saurashtrense DSM 23186 genome sequence.</title>
        <authorList>
            <person name="Guo L."/>
        </authorList>
    </citation>
    <scope>NUCLEOTIDE SEQUENCE [LARGE SCALE GENOMIC DNA]</scope>
    <source>
        <strain evidence="2 4">DSM 23186</strain>
    </source>
</reference>
<evidence type="ECO:0000256" key="1">
    <source>
        <dbReference type="SAM" id="Phobius"/>
    </source>
</evidence>
<evidence type="ECO:0000313" key="3">
    <source>
        <dbReference type="EMBL" id="RRR21595.1"/>
    </source>
</evidence>
<dbReference type="KEGG" id="bsau:DWV08_04305"/>